<dbReference type="PROSITE" id="PS51257">
    <property type="entry name" value="PROKAR_LIPOPROTEIN"/>
    <property type="match status" value="1"/>
</dbReference>
<dbReference type="InterPro" id="IPR013378">
    <property type="entry name" value="InlB-like_B-rpt"/>
</dbReference>
<proteinExistence type="predicted"/>
<accession>A0A9D2II90</accession>
<dbReference type="InterPro" id="IPR042229">
    <property type="entry name" value="Listeria/Bacterioides_rpt_sf"/>
</dbReference>
<sequence>MKKLLLVLSLVFIGAIGLFAVSCGAPTYSFSFETSGGAAIETVELQEGEEYTLPVPEREGYSFEGWYLTADFSGDPVTTITATGDTTFYAKWKQLSVITLDLNGGSLATGTTLYLAANEIIYDFMQSYVPEKTGFQFGTWYVGDNVLGRNERMPEEGITLRAEYMVGYTVEIWTQKVTLDGYEKTDEIGGYDYVGNIPEIDQNVQGFVRAEDAEGEKPVKALTENAAENLFSLYFDRADISVTFRPDYPDGSSGTDERTVVKYGTEIVLPTDYTFEGYFLIGWRAVDGTEYSLNYIDSIIYNGTGESEETTFVPTRDTAFSGIWSRGYTDMLGGDDYIFLFAEDAESVYLCRGGVYFKGDYYPEDREFDFIDETGTNAATMLTGKLNENGTFIYTQENSRRAYLYTGEENEEGLLYDQKHIMYFGPDGYDDVDYNILDEEGHVASSSSGTYTIDSNNVYHITFTEGELAGQELAVLLGSLSNQTVYMVRDEALADLGTMYRFFFGESSTSNPDGSPMYGVMYYTAAYTLSFDGFQTALYNNGSGTDAYYYVENDDGTITLYDPDSGATVLVVKLIDELANDGAHGYVVYSAGMARTFEADGAQLILDGTYNASYTAGGKTETGHYFATSNSVLGGVVITFVGTISTRVFIVDSETVGTGEDSETIINYIFTEKNIGYAEYRHLRDGVIYTAPLIVLDDAAAGAASLYGFNNDEQEYRLVSTGTYAYDEATGRYTYTADKFYEANVSVTLYDLIHLKSVVFGITSVMADSGASYSVTYWYSAVFEEDSSEQPQEYGQIFTEYNEDREIVGRLTLLNGYAILESAVSTDSGYVYIVLLEGAYSASEDNENLISIIYNESGTSAVCYLELDREENTFVSLSNAPYTATAVLEDNTVSNTETLTFDGKGGAVYTIEDVSYTGKVVRTEDTTRFGYYIYTFSAQEVTFNFIQTVVNSRYYFFKYNQNVPAGIYISDEAGTLILDGYAYAEYTDLDNNTYQGMYYISEPDAIAAGGDWELLLVLTTENGTFYFDCRNNALEEFTVRGREYGTYVYFDNQAIGDVYFRLDGYGGLEVFDLNTEDGGDDTEPVPVATGSYEMGEGSVVTLSYQDSLRPNPNVVLVGTLGVITAGNLRAAAFILQYEEFNCSFVNQSDWSVLVLDGYGNVTRYDEEGVSESGSYTLITDNLLYYANADGTSASLYTYSYADSVMSPVSLRQHAYYTEDLEALFFSEYGFAIFNGETRYYYTENEDGSVTLYYHDIGNSEANEFGFVVDEDTIQSFENNEITIADKTYYSNNGVTLTFERDDETASQYPVNVQNEDNETVPRTLERLTFTPSGASEFSVTGSILLSGMDNTLSCVVTREANEAGGYDMYITMATVGGLFSYRFDITVSYRGASSTESTYTVDGMSLRAQVQSESYYTLYMLAYMMYGPTVAAGLQNTFGTVTLRTDYNTEGVAGDPYIVCEFGENAGLFYSDGTPVTDINAAYESSGSSYRVNFKGSDGLDYTLQLYISLNSNVNAYSYRILGLIRMETLEDASSGITVTTGRLVASDMYESGSLYSVQIFRDGEEIAAESRRYIGEDLYVIVRNREETGDDTQGKILSSVFYKVELTEGAGETVGDENENVIPLYSAVKVTAENVDTYYTADGASYVDIRTDDTDDNTVMLLTLGSTVLAVTESSYDEGTQTYTVTAANESSYTVKITDGVAEITELSE</sequence>
<evidence type="ECO:0000256" key="1">
    <source>
        <dbReference type="ARBA" id="ARBA00004196"/>
    </source>
</evidence>
<dbReference type="EMBL" id="DXCF01000031">
    <property type="protein sequence ID" value="HIZ10030.1"/>
    <property type="molecule type" value="Genomic_DNA"/>
</dbReference>
<comment type="caution">
    <text evidence="2">The sequence shown here is derived from an EMBL/GenBank/DDBJ whole genome shotgun (WGS) entry which is preliminary data.</text>
</comment>
<dbReference type="NCBIfam" id="TIGR02543">
    <property type="entry name" value="List_Bact_rpt"/>
    <property type="match status" value="1"/>
</dbReference>
<reference evidence="2" key="1">
    <citation type="journal article" date="2021" name="PeerJ">
        <title>Extensive microbial diversity within the chicken gut microbiome revealed by metagenomics and culture.</title>
        <authorList>
            <person name="Gilroy R."/>
            <person name="Ravi A."/>
            <person name="Getino M."/>
            <person name="Pursley I."/>
            <person name="Horton D.L."/>
            <person name="Alikhan N.F."/>
            <person name="Baker D."/>
            <person name="Gharbi K."/>
            <person name="Hall N."/>
            <person name="Watson M."/>
            <person name="Adriaenssens E.M."/>
            <person name="Foster-Nyarko E."/>
            <person name="Jarju S."/>
            <person name="Secka A."/>
            <person name="Antonio M."/>
            <person name="Oren A."/>
            <person name="Chaudhuri R.R."/>
            <person name="La Ragione R."/>
            <person name="Hildebrand F."/>
            <person name="Pallen M.J."/>
        </authorList>
    </citation>
    <scope>NUCLEOTIDE SEQUENCE</scope>
    <source>
        <strain evidence="2">CHK192-19661</strain>
    </source>
</reference>
<dbReference type="Pfam" id="PF09479">
    <property type="entry name" value="Flg_new"/>
    <property type="match status" value="2"/>
</dbReference>
<dbReference type="Gene3D" id="2.60.40.4270">
    <property type="entry name" value="Listeria-Bacteroides repeat domain"/>
    <property type="match status" value="1"/>
</dbReference>
<evidence type="ECO:0000313" key="2">
    <source>
        <dbReference type="EMBL" id="HIZ10030.1"/>
    </source>
</evidence>
<gene>
    <name evidence="2" type="ORF">H9726_06045</name>
</gene>
<comment type="subcellular location">
    <subcellularLocation>
        <location evidence="1">Cell envelope</location>
    </subcellularLocation>
</comment>
<reference evidence="2" key="2">
    <citation type="submission" date="2021-04" db="EMBL/GenBank/DDBJ databases">
        <authorList>
            <person name="Gilroy R."/>
        </authorList>
    </citation>
    <scope>NUCLEOTIDE SEQUENCE</scope>
    <source>
        <strain evidence="2">CHK192-19661</strain>
    </source>
</reference>
<dbReference type="GO" id="GO:0030313">
    <property type="term" value="C:cell envelope"/>
    <property type="evidence" value="ECO:0007669"/>
    <property type="project" value="UniProtKB-SubCell"/>
</dbReference>
<organism evidence="2 3">
    <name type="scientific">Candidatus Borkfalkia avicola</name>
    <dbReference type="NCBI Taxonomy" id="2838503"/>
    <lineage>
        <taxon>Bacteria</taxon>
        <taxon>Bacillati</taxon>
        <taxon>Bacillota</taxon>
        <taxon>Clostridia</taxon>
        <taxon>Christensenellales</taxon>
        <taxon>Christensenellaceae</taxon>
        <taxon>Candidatus Borkfalkia</taxon>
    </lineage>
</organism>
<dbReference type="Proteomes" id="UP000824025">
    <property type="component" value="Unassembled WGS sequence"/>
</dbReference>
<protein>
    <submittedName>
        <fullName evidence="2">InlB B-repeat-containing protein</fullName>
    </submittedName>
</protein>
<name>A0A9D2II90_9FIRM</name>
<evidence type="ECO:0000313" key="3">
    <source>
        <dbReference type="Proteomes" id="UP000824025"/>
    </source>
</evidence>